<sequence length="91" mass="10526">MIDEVYKDNETLKAMMMQHAIDHNYTLNKTSINEHTCPLKDHVYCQRQATNNLVEGIIKPELVNHKRKLTTKDKQDVVRLDLGVDVSYAVT</sequence>
<organism evidence="1 2">
    <name type="scientific">Solanum commersonii</name>
    <name type="common">Commerson's wild potato</name>
    <name type="synonym">Commerson's nightshade</name>
    <dbReference type="NCBI Taxonomy" id="4109"/>
    <lineage>
        <taxon>Eukaryota</taxon>
        <taxon>Viridiplantae</taxon>
        <taxon>Streptophyta</taxon>
        <taxon>Embryophyta</taxon>
        <taxon>Tracheophyta</taxon>
        <taxon>Spermatophyta</taxon>
        <taxon>Magnoliopsida</taxon>
        <taxon>eudicotyledons</taxon>
        <taxon>Gunneridae</taxon>
        <taxon>Pentapetalae</taxon>
        <taxon>asterids</taxon>
        <taxon>lamiids</taxon>
        <taxon>Solanales</taxon>
        <taxon>Solanaceae</taxon>
        <taxon>Solanoideae</taxon>
        <taxon>Solaneae</taxon>
        <taxon>Solanum</taxon>
    </lineage>
</organism>
<reference evidence="1 2" key="1">
    <citation type="submission" date="2020-09" db="EMBL/GenBank/DDBJ databases">
        <title>De no assembly of potato wild relative species, Solanum commersonii.</title>
        <authorList>
            <person name="Cho K."/>
        </authorList>
    </citation>
    <scope>NUCLEOTIDE SEQUENCE [LARGE SCALE GENOMIC DNA]</scope>
    <source>
        <strain evidence="1">LZ3.2</strain>
        <tissue evidence="1">Leaf</tissue>
    </source>
</reference>
<gene>
    <name evidence="1" type="ORF">H5410_001044</name>
</gene>
<keyword evidence="2" id="KW-1185">Reference proteome</keyword>
<dbReference type="OrthoDB" id="1260026at2759"/>
<evidence type="ECO:0000313" key="1">
    <source>
        <dbReference type="EMBL" id="KAG5629327.1"/>
    </source>
</evidence>
<protein>
    <submittedName>
        <fullName evidence="1">Uncharacterized protein</fullName>
    </submittedName>
</protein>
<accession>A0A9J6AZ20</accession>
<dbReference type="Proteomes" id="UP000824120">
    <property type="component" value="Chromosome 1"/>
</dbReference>
<comment type="caution">
    <text evidence="1">The sequence shown here is derived from an EMBL/GenBank/DDBJ whole genome shotgun (WGS) entry which is preliminary data.</text>
</comment>
<dbReference type="EMBL" id="JACXVP010000001">
    <property type="protein sequence ID" value="KAG5629327.1"/>
    <property type="molecule type" value="Genomic_DNA"/>
</dbReference>
<proteinExistence type="predicted"/>
<dbReference type="AlphaFoldDB" id="A0A9J6AZ20"/>
<evidence type="ECO:0000313" key="2">
    <source>
        <dbReference type="Proteomes" id="UP000824120"/>
    </source>
</evidence>
<name>A0A9J6AZ20_SOLCO</name>